<dbReference type="Proteomes" id="UP000230750">
    <property type="component" value="Unassembled WGS sequence"/>
</dbReference>
<comment type="caution">
    <text evidence="1">The sequence shown here is derived from an EMBL/GenBank/DDBJ whole genome shotgun (WGS) entry which is preliminary data.</text>
</comment>
<keyword evidence="2" id="KW-1185">Reference proteome</keyword>
<evidence type="ECO:0008006" key="3">
    <source>
        <dbReference type="Google" id="ProtNLM"/>
    </source>
</evidence>
<dbReference type="AlphaFoldDB" id="A0A2G8JL40"/>
<dbReference type="OrthoDB" id="10056483at2759"/>
<dbReference type="PANTHER" id="PTHR47510:SF3">
    <property type="entry name" value="ENDO_EXONUCLEASE_PHOSPHATASE DOMAIN-CONTAINING PROTEIN"/>
    <property type="match status" value="1"/>
</dbReference>
<protein>
    <recommendedName>
        <fullName evidence="3">RNA-directed DNA polymerase from mobile element jockey-like</fullName>
    </recommendedName>
</protein>
<reference evidence="1 2" key="1">
    <citation type="journal article" date="2017" name="PLoS Biol.">
        <title>The sea cucumber genome provides insights into morphological evolution and visceral regeneration.</title>
        <authorList>
            <person name="Zhang X."/>
            <person name="Sun L."/>
            <person name="Yuan J."/>
            <person name="Sun Y."/>
            <person name="Gao Y."/>
            <person name="Zhang L."/>
            <person name="Li S."/>
            <person name="Dai H."/>
            <person name="Hamel J.F."/>
            <person name="Liu C."/>
            <person name="Yu Y."/>
            <person name="Liu S."/>
            <person name="Lin W."/>
            <person name="Guo K."/>
            <person name="Jin S."/>
            <person name="Xu P."/>
            <person name="Storey K.B."/>
            <person name="Huan P."/>
            <person name="Zhang T."/>
            <person name="Zhou Y."/>
            <person name="Zhang J."/>
            <person name="Lin C."/>
            <person name="Li X."/>
            <person name="Xing L."/>
            <person name="Huo D."/>
            <person name="Sun M."/>
            <person name="Wang L."/>
            <person name="Mercier A."/>
            <person name="Li F."/>
            <person name="Yang H."/>
            <person name="Xiang J."/>
        </authorList>
    </citation>
    <scope>NUCLEOTIDE SEQUENCE [LARGE SCALE GENOMIC DNA]</scope>
    <source>
        <strain evidence="1">Shaxun</strain>
        <tissue evidence="1">Muscle</tissue>
    </source>
</reference>
<dbReference type="EMBL" id="MRZV01001675">
    <property type="protein sequence ID" value="PIK36440.1"/>
    <property type="molecule type" value="Genomic_DNA"/>
</dbReference>
<dbReference type="PANTHER" id="PTHR47510">
    <property type="entry name" value="REVERSE TRANSCRIPTASE DOMAIN-CONTAINING PROTEIN"/>
    <property type="match status" value="1"/>
</dbReference>
<gene>
    <name evidence="1" type="ORF">BSL78_26729</name>
</gene>
<dbReference type="SUPFAM" id="SSF56219">
    <property type="entry name" value="DNase I-like"/>
    <property type="match status" value="1"/>
</dbReference>
<accession>A0A2G8JL40</accession>
<dbReference type="STRING" id="307972.A0A2G8JL40"/>
<dbReference type="Gene3D" id="3.60.10.10">
    <property type="entry name" value="Endonuclease/exonuclease/phosphatase"/>
    <property type="match status" value="1"/>
</dbReference>
<dbReference type="InterPro" id="IPR036691">
    <property type="entry name" value="Endo/exonu/phosph_ase_sf"/>
</dbReference>
<name>A0A2G8JL40_STIJA</name>
<sequence length="679" mass="77808">MEPVNVTDACLNPQYLLPSIPQTSGEGSSSTTDKNELDAAGWASEKTFAEFYDKPITRGLYPHSLTHMDMDNHRLTYSPDTLRSIRSHMTDFELRPRVINRLKELNIVCRRRGARAGIQERLKHTKASNFSFPYGFSSNINSLQGKFIHLEQTVGNMPNLCFIALQETKLQTVGNKWEGENVQHQVADEALQLQNFHMFRQDRGFTANGGGLMTYISKEWSINTPKVCFTLSTPDIELLAVRARPRFLPSDISNMTIVNVYTRPSANFTVSNAALKNALTSILMENPRSYIIIVGDLNRDRLPFLETMGYNNLVNFVTFPRSNTILDAVYVKGWSYFTAKKMHPIATSDHFSVLIMPRYTERYREARKIPRPKERDTRKSNVDNLRVMLDSTDWRVFTDTCDTLDELTQVVSSYINFTTDICIPYRTMSHSEVMKRLPADDKIKQLEKEKKEAIDDGDTTLRNRLQRQINKHVFKRRNEYFQKVTTDKQSLWDLLKSIRKPDEQQRNLVTDEFGQKLSQHFGRFNDASSKDISLILPDLSTAEPPVILKKDVKRQFGLVKIGIASGFDQIPWWVYKYCSEELAGIFTNLYNVSLNENSIPSLWKHAKTSPVPKISIPTSVNDFRPIDMSSIGFNCMQKLLFPYLTQAIVSHGDKNQFAYKKGVSCTDAILKLVHCVVLV</sequence>
<organism evidence="1 2">
    <name type="scientific">Stichopus japonicus</name>
    <name type="common">Sea cucumber</name>
    <dbReference type="NCBI Taxonomy" id="307972"/>
    <lineage>
        <taxon>Eukaryota</taxon>
        <taxon>Metazoa</taxon>
        <taxon>Echinodermata</taxon>
        <taxon>Eleutherozoa</taxon>
        <taxon>Echinozoa</taxon>
        <taxon>Holothuroidea</taxon>
        <taxon>Aspidochirotacea</taxon>
        <taxon>Aspidochirotida</taxon>
        <taxon>Stichopodidae</taxon>
        <taxon>Apostichopus</taxon>
    </lineage>
</organism>
<proteinExistence type="predicted"/>
<evidence type="ECO:0000313" key="1">
    <source>
        <dbReference type="EMBL" id="PIK36440.1"/>
    </source>
</evidence>
<evidence type="ECO:0000313" key="2">
    <source>
        <dbReference type="Proteomes" id="UP000230750"/>
    </source>
</evidence>